<evidence type="ECO:0000313" key="3">
    <source>
        <dbReference type="Proteomes" id="UP000245119"/>
    </source>
</evidence>
<feature type="compositionally biased region" description="Low complexity" evidence="1">
    <location>
        <begin position="476"/>
        <end position="496"/>
    </location>
</feature>
<protein>
    <submittedName>
        <fullName evidence="2">Uncharacterized protein</fullName>
    </submittedName>
</protein>
<feature type="compositionally biased region" description="Basic and acidic residues" evidence="1">
    <location>
        <begin position="636"/>
        <end position="652"/>
    </location>
</feature>
<feature type="compositionally biased region" description="Basic and acidic residues" evidence="1">
    <location>
        <begin position="21"/>
        <end position="30"/>
    </location>
</feature>
<sequence length="771" mass="77694">MELAGKDRRPSLASAPSRSDLTTKGEERGMTSKISMDSNADRPASASPQRGVGKSEKLEDPGETTCSSNLPGGERRLATNGAACSNGTGKISGVSSPPRSAASNRRPGTTTLVSGSSDTRTSSNNLSSVEVERKPSVSGGGDGGFSTGSMKRADLASPPSSQDYEKHSSRAVIGIVQNSDVQVSRPTLASVCRAVTISVDGRFSAAGGAEVTASTATAAAPPAPSAPADVHGGDGESRCSADTSAKQKGERHVDTPLRTCPDSDTGSQESTANRRTIHNADRRLSNAANTVNERRLSGGVNSGGDGKGPDSAAQSSARTGGTRDAGTSSSVKQSANGNVMASRPERAAGHAASEARLCAAGSTSSPSGNSPGIAEERSESENSGVSRSRSPNFSSTKSHGTGVSTSSKAAVPKNTSSLTASDKRPSGSSTQNRIFTSKTSGGSHPGAVKRSYNASASAGSGGSVHRTVASPTRPQAVAGVAASGSTSSFTRITSTSVAATGASDPKRMKTSGSGPAFSNLSPSTVISPTILSSSSAATSNCKTSSRIGVGADKSSAATGATSTSKTAFSSNVGSFPNVGGSVYKKQTLMNQMGPSGTRLPAPGTRVDSLLFRATNKTLVTSSATAPAKQDGGGSAGREDRSDTQRGCRGETEVDSRVSFFDKTFSGGKSNKETCVSSGVGGSDISFSARHILSNAFHSYGSSMAKKTGCASTIANNNNTTTNNKNNSKLSAGMMARNASVACDLTKKSSTASLDSTRSNGIARKSEVTTTT</sequence>
<feature type="compositionally biased region" description="Low complexity" evidence="1">
    <location>
        <begin position="11"/>
        <end position="20"/>
    </location>
</feature>
<evidence type="ECO:0000313" key="2">
    <source>
        <dbReference type="EMBL" id="PVD30493.1"/>
    </source>
</evidence>
<feature type="region of interest" description="Disordered" evidence="1">
    <location>
        <begin position="747"/>
        <end position="771"/>
    </location>
</feature>
<feature type="region of interest" description="Disordered" evidence="1">
    <location>
        <begin position="620"/>
        <end position="652"/>
    </location>
</feature>
<feature type="compositionally biased region" description="Low complexity" evidence="1">
    <location>
        <begin position="361"/>
        <end position="372"/>
    </location>
</feature>
<reference evidence="2 3" key="1">
    <citation type="submission" date="2018-04" db="EMBL/GenBank/DDBJ databases">
        <title>The genome of golden apple snail Pomacea canaliculata provides insight into stress tolerance and invasive adaptation.</title>
        <authorList>
            <person name="Liu C."/>
            <person name="Liu B."/>
            <person name="Ren Y."/>
            <person name="Zhang Y."/>
            <person name="Wang H."/>
            <person name="Li S."/>
            <person name="Jiang F."/>
            <person name="Yin L."/>
            <person name="Zhang G."/>
            <person name="Qian W."/>
            <person name="Fan W."/>
        </authorList>
    </citation>
    <scope>NUCLEOTIDE SEQUENCE [LARGE SCALE GENOMIC DNA]</scope>
    <source>
        <strain evidence="2">SZHN2017</strain>
        <tissue evidence="2">Muscle</tissue>
    </source>
</reference>
<feature type="compositionally biased region" description="Low complexity" evidence="1">
    <location>
        <begin position="206"/>
        <end position="220"/>
    </location>
</feature>
<feature type="region of interest" description="Disordered" evidence="1">
    <location>
        <begin position="206"/>
        <end position="520"/>
    </location>
</feature>
<feature type="compositionally biased region" description="Polar residues" evidence="1">
    <location>
        <begin position="747"/>
        <end position="759"/>
    </location>
</feature>
<feature type="compositionally biased region" description="Polar residues" evidence="1">
    <location>
        <begin position="108"/>
        <end position="128"/>
    </location>
</feature>
<name>A0A2T7PAP8_POMCA</name>
<feature type="compositionally biased region" description="Basic and acidic residues" evidence="1">
    <location>
        <begin position="1"/>
        <end position="10"/>
    </location>
</feature>
<feature type="compositionally biased region" description="Low complexity" evidence="1">
    <location>
        <begin position="95"/>
        <end position="107"/>
    </location>
</feature>
<gene>
    <name evidence="2" type="ORF">C0Q70_09760</name>
</gene>
<dbReference type="OrthoDB" id="1305878at2759"/>
<feature type="compositionally biased region" description="Basic and acidic residues" evidence="1">
    <location>
        <begin position="231"/>
        <end position="255"/>
    </location>
</feature>
<feature type="compositionally biased region" description="Polar residues" evidence="1">
    <location>
        <begin position="262"/>
        <end position="274"/>
    </location>
</feature>
<feature type="compositionally biased region" description="Polar residues" evidence="1">
    <location>
        <begin position="312"/>
        <end position="339"/>
    </location>
</feature>
<feature type="compositionally biased region" description="Polar residues" evidence="1">
    <location>
        <begin position="510"/>
        <end position="520"/>
    </location>
</feature>
<feature type="compositionally biased region" description="Polar residues" evidence="1">
    <location>
        <begin position="381"/>
        <end position="442"/>
    </location>
</feature>
<comment type="caution">
    <text evidence="2">The sequence shown here is derived from an EMBL/GenBank/DDBJ whole genome shotgun (WGS) entry which is preliminary data.</text>
</comment>
<evidence type="ECO:0000256" key="1">
    <source>
        <dbReference type="SAM" id="MobiDB-lite"/>
    </source>
</evidence>
<feature type="region of interest" description="Disordered" evidence="1">
    <location>
        <begin position="1"/>
        <end position="168"/>
    </location>
</feature>
<dbReference type="Proteomes" id="UP000245119">
    <property type="component" value="Linkage Group LG5"/>
</dbReference>
<organism evidence="2 3">
    <name type="scientific">Pomacea canaliculata</name>
    <name type="common">Golden apple snail</name>
    <dbReference type="NCBI Taxonomy" id="400727"/>
    <lineage>
        <taxon>Eukaryota</taxon>
        <taxon>Metazoa</taxon>
        <taxon>Spiralia</taxon>
        <taxon>Lophotrochozoa</taxon>
        <taxon>Mollusca</taxon>
        <taxon>Gastropoda</taxon>
        <taxon>Caenogastropoda</taxon>
        <taxon>Architaenioglossa</taxon>
        <taxon>Ampullarioidea</taxon>
        <taxon>Ampullariidae</taxon>
        <taxon>Pomacea</taxon>
    </lineage>
</organism>
<dbReference type="EMBL" id="PZQS01000005">
    <property type="protein sequence ID" value="PVD30493.1"/>
    <property type="molecule type" value="Genomic_DNA"/>
</dbReference>
<dbReference type="AlphaFoldDB" id="A0A2T7PAP8"/>
<proteinExistence type="predicted"/>
<accession>A0A2T7PAP8</accession>
<keyword evidence="3" id="KW-1185">Reference proteome</keyword>